<gene>
    <name evidence="5" type="ORF">NDI37_00985</name>
</gene>
<accession>A0ABV0JK08</accession>
<dbReference type="Pfam" id="PF04972">
    <property type="entry name" value="BON"/>
    <property type="match status" value="1"/>
</dbReference>
<keyword evidence="2" id="KW-0812">Transmembrane</keyword>
<keyword evidence="1 2" id="KW-0472">Membrane</keyword>
<dbReference type="Pfam" id="PF00691">
    <property type="entry name" value="OmpA"/>
    <property type="match status" value="1"/>
</dbReference>
<protein>
    <submittedName>
        <fullName evidence="5">OmpA family protein</fullName>
    </submittedName>
</protein>
<evidence type="ECO:0000259" key="4">
    <source>
        <dbReference type="PROSITE" id="PS51123"/>
    </source>
</evidence>
<dbReference type="PROSITE" id="PS50914">
    <property type="entry name" value="BON"/>
    <property type="match status" value="1"/>
</dbReference>
<sequence>MLRIRSTLSRIIQKYGKPIEMFNGDTATIPEQVNHILEDFRDSCTKSNKNKATKPPTLLILGSMLLSFILLPWGIYQYRHRSDRAIEQNTALALASNPELAVYRLTVDADAEILKLAGKVPNEYLRQKAAQIAQDTYPSLKLNNNVIAINTPPDPVLAAAEVKRVTSILNQMDGVFISAKYNARKVTVQGTALQAIDAQKITLAFGKIPGIESVTNTVEIQPSAIATRIYFSRGTQKLKFKDIKNKILPIRAFLSQYPEKHLMIVGYGDASDNPNRDRRLALERAKTVRDALIEQGVAPRRLRVAGMTNHPLDVDADQPLWLSRCVEFELATPVVQSK</sequence>
<dbReference type="EMBL" id="JAMPKK010000001">
    <property type="protein sequence ID" value="MEP0863046.1"/>
    <property type="molecule type" value="Genomic_DNA"/>
</dbReference>
<dbReference type="Gene3D" id="3.40.1520.20">
    <property type="match status" value="1"/>
</dbReference>
<evidence type="ECO:0000313" key="6">
    <source>
        <dbReference type="Proteomes" id="UP001442494"/>
    </source>
</evidence>
<keyword evidence="2" id="KW-1133">Transmembrane helix</keyword>
<dbReference type="InterPro" id="IPR007055">
    <property type="entry name" value="BON_dom"/>
</dbReference>
<reference evidence="5 6" key="1">
    <citation type="submission" date="2022-04" db="EMBL/GenBank/DDBJ databases">
        <title>Positive selection, recombination, and allopatry shape intraspecific diversity of widespread and dominant cyanobacteria.</title>
        <authorList>
            <person name="Wei J."/>
            <person name="Shu W."/>
            <person name="Hu C."/>
        </authorList>
    </citation>
    <scope>NUCLEOTIDE SEQUENCE [LARGE SCALE GENOMIC DNA]</scope>
    <source>
        <strain evidence="5 6">GB2-A5</strain>
    </source>
</reference>
<dbReference type="InterPro" id="IPR036737">
    <property type="entry name" value="OmpA-like_sf"/>
</dbReference>
<dbReference type="Gene3D" id="3.30.1330.60">
    <property type="entry name" value="OmpA-like domain"/>
    <property type="match status" value="1"/>
</dbReference>
<comment type="caution">
    <text evidence="5">The sequence shown here is derived from an EMBL/GenBank/DDBJ whole genome shotgun (WGS) entry which is preliminary data.</text>
</comment>
<proteinExistence type="predicted"/>
<feature type="transmembrane region" description="Helical" evidence="2">
    <location>
        <begin position="58"/>
        <end position="76"/>
    </location>
</feature>
<evidence type="ECO:0000256" key="2">
    <source>
        <dbReference type="SAM" id="Phobius"/>
    </source>
</evidence>
<dbReference type="PROSITE" id="PS51123">
    <property type="entry name" value="OMPA_2"/>
    <property type="match status" value="1"/>
</dbReference>
<feature type="domain" description="BON" evidence="3">
    <location>
        <begin position="82"/>
        <end position="151"/>
    </location>
</feature>
<name>A0ABV0JK08_9CYAN</name>
<organism evidence="5 6">
    <name type="scientific">Funiculus sociatus GB2-A5</name>
    <dbReference type="NCBI Taxonomy" id="2933946"/>
    <lineage>
        <taxon>Bacteria</taxon>
        <taxon>Bacillati</taxon>
        <taxon>Cyanobacteriota</taxon>
        <taxon>Cyanophyceae</taxon>
        <taxon>Coleofasciculales</taxon>
        <taxon>Coleofasciculaceae</taxon>
        <taxon>Funiculus</taxon>
    </lineage>
</organism>
<feature type="domain" description="OmpA-like" evidence="4">
    <location>
        <begin position="218"/>
        <end position="334"/>
    </location>
</feature>
<keyword evidence="6" id="KW-1185">Reference proteome</keyword>
<evidence type="ECO:0000313" key="5">
    <source>
        <dbReference type="EMBL" id="MEP0863046.1"/>
    </source>
</evidence>
<evidence type="ECO:0000259" key="3">
    <source>
        <dbReference type="PROSITE" id="PS50914"/>
    </source>
</evidence>
<dbReference type="RefSeq" id="WP_190424425.1">
    <property type="nucleotide sequence ID" value="NZ_JAMPKK010000001.1"/>
</dbReference>
<dbReference type="Proteomes" id="UP001442494">
    <property type="component" value="Unassembled WGS sequence"/>
</dbReference>
<evidence type="ECO:0000256" key="1">
    <source>
        <dbReference type="PROSITE-ProRule" id="PRU00473"/>
    </source>
</evidence>
<dbReference type="InterPro" id="IPR006665">
    <property type="entry name" value="OmpA-like"/>
</dbReference>
<dbReference type="SUPFAM" id="SSF103088">
    <property type="entry name" value="OmpA-like"/>
    <property type="match status" value="1"/>
</dbReference>